<organism evidence="2 3">
    <name type="scientific">Trifolium medium</name>
    <dbReference type="NCBI Taxonomy" id="97028"/>
    <lineage>
        <taxon>Eukaryota</taxon>
        <taxon>Viridiplantae</taxon>
        <taxon>Streptophyta</taxon>
        <taxon>Embryophyta</taxon>
        <taxon>Tracheophyta</taxon>
        <taxon>Spermatophyta</taxon>
        <taxon>Magnoliopsida</taxon>
        <taxon>eudicotyledons</taxon>
        <taxon>Gunneridae</taxon>
        <taxon>Pentapetalae</taxon>
        <taxon>rosids</taxon>
        <taxon>fabids</taxon>
        <taxon>Fabales</taxon>
        <taxon>Fabaceae</taxon>
        <taxon>Papilionoideae</taxon>
        <taxon>50 kb inversion clade</taxon>
        <taxon>NPAAA clade</taxon>
        <taxon>Hologalegina</taxon>
        <taxon>IRL clade</taxon>
        <taxon>Trifolieae</taxon>
        <taxon>Trifolium</taxon>
    </lineage>
</organism>
<reference evidence="2 3" key="1">
    <citation type="journal article" date="2018" name="Front. Plant Sci.">
        <title>Red Clover (Trifolium pratense) and Zigzag Clover (T. medium) - A Picture of Genomic Similarities and Differences.</title>
        <authorList>
            <person name="Dluhosova J."/>
            <person name="Istvanek J."/>
            <person name="Nedelnik J."/>
            <person name="Repkova J."/>
        </authorList>
    </citation>
    <scope>NUCLEOTIDE SEQUENCE [LARGE SCALE GENOMIC DNA]</scope>
    <source>
        <strain evidence="3">cv. 10/8</strain>
        <tissue evidence="2">Leaf</tissue>
    </source>
</reference>
<protein>
    <submittedName>
        <fullName evidence="2">Uncharacterized protein</fullName>
    </submittedName>
</protein>
<proteinExistence type="predicted"/>
<evidence type="ECO:0000313" key="3">
    <source>
        <dbReference type="Proteomes" id="UP000265520"/>
    </source>
</evidence>
<feature type="non-terminal residue" evidence="2">
    <location>
        <position position="48"/>
    </location>
</feature>
<evidence type="ECO:0000313" key="2">
    <source>
        <dbReference type="EMBL" id="MCI79631.1"/>
    </source>
</evidence>
<feature type="compositionally biased region" description="Low complexity" evidence="1">
    <location>
        <begin position="37"/>
        <end position="48"/>
    </location>
</feature>
<dbReference type="AlphaFoldDB" id="A0A392UXK7"/>
<feature type="compositionally biased region" description="Polar residues" evidence="1">
    <location>
        <begin position="1"/>
        <end position="13"/>
    </location>
</feature>
<accession>A0A392UXK7</accession>
<comment type="caution">
    <text evidence="2">The sequence shown here is derived from an EMBL/GenBank/DDBJ whole genome shotgun (WGS) entry which is preliminary data.</text>
</comment>
<feature type="compositionally biased region" description="Basic and acidic residues" evidence="1">
    <location>
        <begin position="20"/>
        <end position="33"/>
    </location>
</feature>
<feature type="region of interest" description="Disordered" evidence="1">
    <location>
        <begin position="1"/>
        <end position="48"/>
    </location>
</feature>
<dbReference type="Proteomes" id="UP000265520">
    <property type="component" value="Unassembled WGS sequence"/>
</dbReference>
<keyword evidence="3" id="KW-1185">Reference proteome</keyword>
<name>A0A392UXK7_9FABA</name>
<evidence type="ECO:0000256" key="1">
    <source>
        <dbReference type="SAM" id="MobiDB-lite"/>
    </source>
</evidence>
<dbReference type="EMBL" id="LXQA010977970">
    <property type="protein sequence ID" value="MCI79631.1"/>
    <property type="molecule type" value="Genomic_DNA"/>
</dbReference>
<sequence length="48" mass="5034">MTGATSSVSTRTSAHGKTRHVLEPKSEKPRASKPDTSSAQQESSSAFS</sequence>